<feature type="region of interest" description="Disordered" evidence="1">
    <location>
        <begin position="1"/>
        <end position="31"/>
    </location>
</feature>
<dbReference type="OrthoDB" id="4960590at2759"/>
<feature type="compositionally biased region" description="Basic and acidic residues" evidence="1">
    <location>
        <begin position="64"/>
        <end position="84"/>
    </location>
</feature>
<dbReference type="EMBL" id="CP031388">
    <property type="protein sequence ID" value="QPH06490.1"/>
    <property type="molecule type" value="Genomic_DNA"/>
</dbReference>
<name>A0A7S9KV45_EPIFF</name>
<organism evidence="2 3">
    <name type="scientific">Epichloe festucae (strain Fl1)</name>
    <dbReference type="NCBI Taxonomy" id="877507"/>
    <lineage>
        <taxon>Eukaryota</taxon>
        <taxon>Fungi</taxon>
        <taxon>Dikarya</taxon>
        <taxon>Ascomycota</taxon>
        <taxon>Pezizomycotina</taxon>
        <taxon>Sordariomycetes</taxon>
        <taxon>Hypocreomycetidae</taxon>
        <taxon>Hypocreales</taxon>
        <taxon>Clavicipitaceae</taxon>
        <taxon>Epichloe</taxon>
    </lineage>
</organism>
<dbReference type="AlphaFoldDB" id="A0A7S9KV45"/>
<protein>
    <submittedName>
        <fullName evidence="2">Uncharacterized protein</fullName>
    </submittedName>
</protein>
<keyword evidence="3" id="KW-1185">Reference proteome</keyword>
<evidence type="ECO:0000256" key="1">
    <source>
        <dbReference type="SAM" id="MobiDB-lite"/>
    </source>
</evidence>
<feature type="compositionally biased region" description="Polar residues" evidence="1">
    <location>
        <begin position="495"/>
        <end position="505"/>
    </location>
</feature>
<feature type="compositionally biased region" description="Polar residues" evidence="1">
    <location>
        <begin position="444"/>
        <end position="462"/>
    </location>
</feature>
<evidence type="ECO:0000313" key="3">
    <source>
        <dbReference type="Proteomes" id="UP000594364"/>
    </source>
</evidence>
<accession>A0A7S9KV45</accession>
<sequence>MASKQIRKRRIGNDIAQNNHPAKKRKSTSTQVVAPKFPPAFYDELSEIPLTLNVLLELDQRNDAAAKTEKRTSSVDTLPKDLPRFSRRGGPDLQRLRNFSSKTRNPSIMENTRSSSRSRRTQSTRATSVTSRSGSSRYGKEFEQHLRDHGVYMNNRKSKPLNTEEARARLGQSRASLSPSQFTAEQFETFQRKNEDVVFESDVIADVIPIICGSCRIPSKQNVLFTELAPLTTSNAVRPKPDHFDGADLEDLDVEVRNDSEVKEKVIPTKHPSVPVAANFFIEAKGPDGNASVAHRQACYDGAYGARAMHALQNYGKSQPEYDGNAYTYSSTYHPATGTLQLYAHHVTAPSPTGERQEYHMTPTGAYALTHNRESFVQGAAAFRNARDSARRHRDHFIEAANSRHLGRGVRQQDEDWQDAHDSLQVQITDACDHSPGNDPRTSDALQSSQTDDETLNSSQARSILGNEDPSLSFATSLTSSLGNEPISRSKRARNLSSPDNSWGRRSSKSRARVPMDQLAAKGPNARELSQSSNPGIGRQLGTESQI</sequence>
<feature type="compositionally biased region" description="Low complexity" evidence="1">
    <location>
        <begin position="471"/>
        <end position="482"/>
    </location>
</feature>
<reference evidence="2 3" key="1">
    <citation type="journal article" date="2018" name="PLoS Genet.">
        <title>Repeat elements organise 3D genome structure and mediate transcription in the filamentous fungus Epichloe festucae.</title>
        <authorList>
            <person name="Winter D.J."/>
            <person name="Ganley A.R.D."/>
            <person name="Young C.A."/>
            <person name="Liachko I."/>
            <person name="Schardl C.L."/>
            <person name="Dupont P.Y."/>
            <person name="Berry D."/>
            <person name="Ram A."/>
            <person name="Scott B."/>
            <person name="Cox M.P."/>
        </authorList>
    </citation>
    <scope>NUCLEOTIDE SEQUENCE [LARGE SCALE GENOMIC DNA]</scope>
    <source>
        <strain evidence="2 3">Fl1</strain>
    </source>
</reference>
<dbReference type="Proteomes" id="UP000594364">
    <property type="component" value="Chromosome 4"/>
</dbReference>
<evidence type="ECO:0000313" key="2">
    <source>
        <dbReference type="EMBL" id="QPH06490.1"/>
    </source>
</evidence>
<feature type="compositionally biased region" description="Low complexity" evidence="1">
    <location>
        <begin position="123"/>
        <end position="137"/>
    </location>
</feature>
<gene>
    <name evidence="2" type="ORF">C2857_004998</name>
</gene>
<proteinExistence type="predicted"/>
<feature type="region of interest" description="Disordered" evidence="1">
    <location>
        <begin position="432"/>
        <end position="547"/>
    </location>
</feature>
<feature type="compositionally biased region" description="Basic residues" evidence="1">
    <location>
        <begin position="1"/>
        <end position="10"/>
    </location>
</feature>
<feature type="compositionally biased region" description="Polar residues" evidence="1">
    <location>
        <begin position="97"/>
        <end position="111"/>
    </location>
</feature>
<feature type="region of interest" description="Disordered" evidence="1">
    <location>
        <begin position="64"/>
        <end position="141"/>
    </location>
</feature>